<dbReference type="SMART" id="SM00332">
    <property type="entry name" value="PP2Cc"/>
    <property type="match status" value="1"/>
</dbReference>
<sequence>MSGAIVRGEASMMVEVKAATDLGLKRAQNEDSHGHWIPPVADERSRRGVLIVVADGMGGSRAGEVASRLAVETVLSFYREAPGVDLLEDLHHAVEAANRAVHRESAAHPELSGMGTTCTAVVLRGADAYLAHVGDSRAYLIQDGRIRQLTRDHSLVAQLVRDGQLTPEQAKVDPRRNVVTRSVGVGPHVEIDAEPVPVMLRAGDTVLVCSDGLHGVVADEELKAAASNADLAQGCADAIRLANQRGGPDNITVVLARVAAA</sequence>
<dbReference type="SMART" id="SM00331">
    <property type="entry name" value="PP2C_SIG"/>
    <property type="match status" value="1"/>
</dbReference>
<dbReference type="InterPro" id="IPR036457">
    <property type="entry name" value="PPM-type-like_dom_sf"/>
</dbReference>
<dbReference type="NCBIfam" id="NF033484">
    <property type="entry name" value="Stp1_PP2C_phos"/>
    <property type="match status" value="1"/>
</dbReference>
<dbReference type="PANTHER" id="PTHR13832:SF860">
    <property type="entry name" value="PROTEIN PHOSPHATASE PHPP"/>
    <property type="match status" value="1"/>
</dbReference>
<protein>
    <submittedName>
        <fullName evidence="2">Stp1/IreP family PP2C-type Ser/Thr phosphatase</fullName>
    </submittedName>
</protein>
<dbReference type="Pfam" id="PF13672">
    <property type="entry name" value="PP2C_2"/>
    <property type="match status" value="1"/>
</dbReference>
<dbReference type="PANTHER" id="PTHR13832">
    <property type="entry name" value="PROTEIN PHOSPHATASE 2C"/>
    <property type="match status" value="1"/>
</dbReference>
<reference evidence="2 3" key="1">
    <citation type="journal article" date="2019" name="Nat. Microbiol.">
        <title>Mediterranean grassland soil C-N compound turnover is dependent on rainfall and depth, and is mediated by genomically divergent microorganisms.</title>
        <authorList>
            <person name="Diamond S."/>
            <person name="Andeer P.F."/>
            <person name="Li Z."/>
            <person name="Crits-Christoph A."/>
            <person name="Burstein D."/>
            <person name="Anantharaman K."/>
            <person name="Lane K.R."/>
            <person name="Thomas B.C."/>
            <person name="Pan C."/>
            <person name="Northen T.R."/>
            <person name="Banfield J.F."/>
        </authorList>
    </citation>
    <scope>NUCLEOTIDE SEQUENCE [LARGE SCALE GENOMIC DNA]</scope>
    <source>
        <strain evidence="2">WS_2</strain>
    </source>
</reference>
<evidence type="ECO:0000313" key="3">
    <source>
        <dbReference type="Proteomes" id="UP000317716"/>
    </source>
</evidence>
<dbReference type="SUPFAM" id="SSF81606">
    <property type="entry name" value="PP2C-like"/>
    <property type="match status" value="1"/>
</dbReference>
<comment type="caution">
    <text evidence="2">The sequence shown here is derived from an EMBL/GenBank/DDBJ whole genome shotgun (WGS) entry which is preliminary data.</text>
</comment>
<evidence type="ECO:0000259" key="1">
    <source>
        <dbReference type="PROSITE" id="PS51746"/>
    </source>
</evidence>
<dbReference type="InterPro" id="IPR015655">
    <property type="entry name" value="PP2C"/>
</dbReference>
<gene>
    <name evidence="2" type="ORF">E6K72_00140</name>
</gene>
<dbReference type="InterPro" id="IPR001932">
    <property type="entry name" value="PPM-type_phosphatase-like_dom"/>
</dbReference>
<name>A0A538TBI0_UNCEI</name>
<dbReference type="CDD" id="cd00143">
    <property type="entry name" value="PP2Cc"/>
    <property type="match status" value="1"/>
</dbReference>
<organism evidence="2 3">
    <name type="scientific">Eiseniibacteriota bacterium</name>
    <dbReference type="NCBI Taxonomy" id="2212470"/>
    <lineage>
        <taxon>Bacteria</taxon>
        <taxon>Candidatus Eiseniibacteriota</taxon>
    </lineage>
</organism>
<dbReference type="AlphaFoldDB" id="A0A538TBI0"/>
<feature type="domain" description="PPM-type phosphatase" evidence="1">
    <location>
        <begin position="15"/>
        <end position="258"/>
    </location>
</feature>
<accession>A0A538TBI0</accession>
<dbReference type="Gene3D" id="3.60.40.10">
    <property type="entry name" value="PPM-type phosphatase domain"/>
    <property type="match status" value="1"/>
</dbReference>
<proteinExistence type="predicted"/>
<dbReference type="PROSITE" id="PS51746">
    <property type="entry name" value="PPM_2"/>
    <property type="match status" value="1"/>
</dbReference>
<dbReference type="GO" id="GO:0004722">
    <property type="term" value="F:protein serine/threonine phosphatase activity"/>
    <property type="evidence" value="ECO:0007669"/>
    <property type="project" value="InterPro"/>
</dbReference>
<dbReference type="Proteomes" id="UP000317716">
    <property type="component" value="Unassembled WGS sequence"/>
</dbReference>
<dbReference type="EMBL" id="VBOS01000005">
    <property type="protein sequence ID" value="TMQ60894.1"/>
    <property type="molecule type" value="Genomic_DNA"/>
</dbReference>
<evidence type="ECO:0000313" key="2">
    <source>
        <dbReference type="EMBL" id="TMQ60894.1"/>
    </source>
</evidence>